<feature type="compositionally biased region" description="Polar residues" evidence="1">
    <location>
        <begin position="59"/>
        <end position="78"/>
    </location>
</feature>
<evidence type="ECO:0000313" key="3">
    <source>
        <dbReference type="Proteomes" id="UP000248706"/>
    </source>
</evidence>
<dbReference type="EMBL" id="MCIF01000002">
    <property type="protein sequence ID" value="RAQ94053.1"/>
    <property type="molecule type" value="Genomic_DNA"/>
</dbReference>
<reference evidence="2 3" key="1">
    <citation type="submission" date="2016-08" db="EMBL/GenBank/DDBJ databases">
        <title>Analysis of Carbohydrate Active Enzymes in Thermogemmatispora T81 Reveals Carbohydrate Degradation Ability.</title>
        <authorList>
            <person name="Tomazini A."/>
            <person name="Lal S."/>
            <person name="Stott M."/>
            <person name="Henrissat B."/>
            <person name="Polikarpov I."/>
            <person name="Sparling R."/>
            <person name="Levin D.B."/>
        </authorList>
    </citation>
    <scope>NUCLEOTIDE SEQUENCE [LARGE SCALE GENOMIC DNA]</scope>
    <source>
        <strain evidence="2 3">T81</strain>
    </source>
</reference>
<feature type="region of interest" description="Disordered" evidence="1">
    <location>
        <begin position="1"/>
        <end position="78"/>
    </location>
</feature>
<sequence>MQRQPGQQRLARAPVGPPRRQVPAQQFLQAIAEYEQSPRQSQRGRQRTRQSQRRAKQDWQVNHQDQGSGLFGIQTSTR</sequence>
<accession>A0A328VET9</accession>
<keyword evidence="3" id="KW-1185">Reference proteome</keyword>
<evidence type="ECO:0000313" key="2">
    <source>
        <dbReference type="EMBL" id="RAQ94053.1"/>
    </source>
</evidence>
<name>A0A328VET9_9CHLR</name>
<dbReference type="AlphaFoldDB" id="A0A328VET9"/>
<evidence type="ECO:0000256" key="1">
    <source>
        <dbReference type="SAM" id="MobiDB-lite"/>
    </source>
</evidence>
<proteinExistence type="predicted"/>
<protein>
    <submittedName>
        <fullName evidence="2">Uncharacterized protein</fullName>
    </submittedName>
</protein>
<organism evidence="2 3">
    <name type="scientific">Thermogemmatispora tikiterensis</name>
    <dbReference type="NCBI Taxonomy" id="1825093"/>
    <lineage>
        <taxon>Bacteria</taxon>
        <taxon>Bacillati</taxon>
        <taxon>Chloroflexota</taxon>
        <taxon>Ktedonobacteria</taxon>
        <taxon>Thermogemmatisporales</taxon>
        <taxon>Thermogemmatisporaceae</taxon>
        <taxon>Thermogemmatispora</taxon>
    </lineage>
</organism>
<dbReference type="Proteomes" id="UP000248706">
    <property type="component" value="Unassembled WGS sequence"/>
</dbReference>
<feature type="compositionally biased region" description="Basic residues" evidence="1">
    <location>
        <begin position="42"/>
        <end position="54"/>
    </location>
</feature>
<comment type="caution">
    <text evidence="2">The sequence shown here is derived from an EMBL/GenBank/DDBJ whole genome shotgun (WGS) entry which is preliminary data.</text>
</comment>
<gene>
    <name evidence="2" type="ORF">A4R35_00815</name>
</gene>